<keyword evidence="1" id="KW-0560">Oxidoreductase</keyword>
<dbReference type="GO" id="GO:0016627">
    <property type="term" value="F:oxidoreductase activity, acting on the CH-CH group of donors"/>
    <property type="evidence" value="ECO:0007669"/>
    <property type="project" value="InterPro"/>
</dbReference>
<gene>
    <name evidence="5" type="ORF">SA87_08660</name>
</gene>
<evidence type="ECO:0000256" key="2">
    <source>
        <dbReference type="SAM" id="MobiDB-lite"/>
    </source>
</evidence>
<proteinExistence type="predicted"/>
<dbReference type="InterPro" id="IPR013107">
    <property type="entry name" value="Acyl-CoA_DH_C"/>
</dbReference>
<dbReference type="PIRSF" id="PIRSF016578">
    <property type="entry name" value="HsaA"/>
    <property type="match status" value="1"/>
</dbReference>
<dbReference type="Gene3D" id="1.20.140.10">
    <property type="entry name" value="Butyryl-CoA Dehydrogenase, subunit A, domain 3"/>
    <property type="match status" value="1"/>
</dbReference>
<reference evidence="5 6" key="1">
    <citation type="submission" date="2015-09" db="EMBL/GenBank/DDBJ databases">
        <title>Draft genome sequence of Hydrogenibacillus schlegelii DSM 2000.</title>
        <authorList>
            <person name="Hemp J."/>
        </authorList>
    </citation>
    <scope>NUCLEOTIDE SEQUENCE [LARGE SCALE GENOMIC DNA]</scope>
    <source>
        <strain evidence="5 6">MA 48</strain>
    </source>
</reference>
<dbReference type="Gene3D" id="2.40.110.10">
    <property type="entry name" value="Butyryl-CoA Dehydrogenase, subunit A, domain 2"/>
    <property type="match status" value="1"/>
</dbReference>
<dbReference type="SUPFAM" id="SSF56645">
    <property type="entry name" value="Acyl-CoA dehydrogenase NM domain-like"/>
    <property type="match status" value="1"/>
</dbReference>
<name>A0A179IRZ9_HYDSH</name>
<keyword evidence="6" id="KW-1185">Reference proteome</keyword>
<dbReference type="GO" id="GO:0050660">
    <property type="term" value="F:flavin adenine dinucleotide binding"/>
    <property type="evidence" value="ECO:0007669"/>
    <property type="project" value="InterPro"/>
</dbReference>
<dbReference type="AlphaFoldDB" id="A0A179IRZ9"/>
<evidence type="ECO:0000259" key="4">
    <source>
        <dbReference type="Pfam" id="PF08028"/>
    </source>
</evidence>
<dbReference type="STRING" id="1484.SA87_08660"/>
<accession>A0A179IRZ9</accession>
<dbReference type="EMBL" id="JXBB01000012">
    <property type="protein sequence ID" value="OAR04602.1"/>
    <property type="molecule type" value="Genomic_DNA"/>
</dbReference>
<feature type="compositionally biased region" description="Basic and acidic residues" evidence="2">
    <location>
        <begin position="1"/>
        <end position="18"/>
    </location>
</feature>
<dbReference type="Pfam" id="PF02771">
    <property type="entry name" value="Acyl-CoA_dh_N"/>
    <property type="match status" value="1"/>
</dbReference>
<feature type="region of interest" description="Disordered" evidence="2">
    <location>
        <begin position="1"/>
        <end position="23"/>
    </location>
</feature>
<evidence type="ECO:0000313" key="5">
    <source>
        <dbReference type="EMBL" id="OAR04602.1"/>
    </source>
</evidence>
<sequence length="393" mass="41957">MRDFRMDDRDPSAGERAENGQPGGRTAAILSAIAAEKEALVRRGPELERTGLLPDELVVWMRSLRLFKLFVPEAFGGAGLTLGEAVRIYEALSAVDGSLGWLAQIGSGGGYFVPSFRPEIARAFFSPPEAVIAGTGHPAGRARRVPGGYVVSGRWRYASGAQYATLFTANAVVEGSAPSEEGGGPASGGAAAGAKVSGKVVRAFAFFPEEVELERDWSALGMVATSGWTFSVRERFVPEERSFVVGEALWDPGLLVYRLPFLLFAEASIGAVCIGLGRGFFEAALGEDAPTEAEVREVVERLRAEADDGRLLFFAAVAEAERRLSAGTLDEAAARRLGGAMRRAAHAQRSAVVRALPFLGMRAIRPEGQLNRRFRDLVTACQHVVLRPAPPAG</sequence>
<dbReference type="InterPro" id="IPR046373">
    <property type="entry name" value="Acyl-CoA_Oxase/DH_mid-dom_sf"/>
</dbReference>
<dbReference type="RefSeq" id="WP_211264151.1">
    <property type="nucleotide sequence ID" value="NZ_CBCSAS010000052.1"/>
</dbReference>
<evidence type="ECO:0000256" key="1">
    <source>
        <dbReference type="ARBA" id="ARBA00023002"/>
    </source>
</evidence>
<feature type="domain" description="Acyl-CoA dehydrogenase/oxidase N-terminal" evidence="3">
    <location>
        <begin position="42"/>
        <end position="108"/>
    </location>
</feature>
<organism evidence="5 6">
    <name type="scientific">Hydrogenibacillus schlegelii</name>
    <name type="common">Bacillus schlegelii</name>
    <dbReference type="NCBI Taxonomy" id="1484"/>
    <lineage>
        <taxon>Bacteria</taxon>
        <taxon>Bacillati</taxon>
        <taxon>Bacillota</taxon>
        <taxon>Bacilli</taxon>
        <taxon>Bacillales</taxon>
        <taxon>Bacillales Family X. Incertae Sedis</taxon>
        <taxon>Hydrogenibacillus</taxon>
    </lineage>
</organism>
<dbReference type="InterPro" id="IPR009100">
    <property type="entry name" value="AcylCoA_DH/oxidase_NM_dom_sf"/>
</dbReference>
<dbReference type="Pfam" id="PF08028">
    <property type="entry name" value="Acyl-CoA_dh_2"/>
    <property type="match status" value="1"/>
</dbReference>
<dbReference type="InterPro" id="IPR013786">
    <property type="entry name" value="AcylCoA_DH/ox_N"/>
</dbReference>
<dbReference type="InterPro" id="IPR037069">
    <property type="entry name" value="AcylCoA_DH/ox_N_sf"/>
</dbReference>
<protein>
    <recommendedName>
        <fullName evidence="7">Acyl-CoA dehydrogenase</fullName>
    </recommendedName>
</protein>
<evidence type="ECO:0008006" key="7">
    <source>
        <dbReference type="Google" id="ProtNLM"/>
    </source>
</evidence>
<evidence type="ECO:0000259" key="3">
    <source>
        <dbReference type="Pfam" id="PF02771"/>
    </source>
</evidence>
<feature type="domain" description="Acyl-CoA dehydrogenase C-terminal" evidence="4">
    <location>
        <begin position="301"/>
        <end position="387"/>
    </location>
</feature>
<evidence type="ECO:0000313" key="6">
    <source>
        <dbReference type="Proteomes" id="UP000243024"/>
    </source>
</evidence>
<dbReference type="Gene3D" id="1.10.540.10">
    <property type="entry name" value="Acyl-CoA dehydrogenase/oxidase, N-terminal domain"/>
    <property type="match status" value="1"/>
</dbReference>
<dbReference type="Proteomes" id="UP000243024">
    <property type="component" value="Unassembled WGS sequence"/>
</dbReference>
<comment type="caution">
    <text evidence="5">The sequence shown here is derived from an EMBL/GenBank/DDBJ whole genome shotgun (WGS) entry which is preliminary data.</text>
</comment>